<dbReference type="AlphaFoldDB" id="A0A220S4N3"/>
<dbReference type="PANTHER" id="PTHR30336">
    <property type="entry name" value="INNER MEMBRANE PROTEIN, PROBABLE PERMEASE"/>
    <property type="match status" value="1"/>
</dbReference>
<dbReference type="EMBL" id="CP022278">
    <property type="protein sequence ID" value="ASK28479.1"/>
    <property type="molecule type" value="Genomic_DNA"/>
</dbReference>
<dbReference type="CDD" id="cd06259">
    <property type="entry name" value="YdcF-like"/>
    <property type="match status" value="1"/>
</dbReference>
<dbReference type="InterPro" id="IPR003848">
    <property type="entry name" value="DUF218"/>
</dbReference>
<dbReference type="Pfam" id="PF02698">
    <property type="entry name" value="DUF218"/>
    <property type="match status" value="1"/>
</dbReference>
<dbReference type="OrthoDB" id="9782395at2"/>
<proteinExistence type="predicted"/>
<dbReference type="KEGG" id="nei:BG910_06010"/>
<keyword evidence="3" id="KW-1185">Reference proteome</keyword>
<dbReference type="InterPro" id="IPR051599">
    <property type="entry name" value="Cell_Envelope_Assoc"/>
</dbReference>
<evidence type="ECO:0000313" key="2">
    <source>
        <dbReference type="EMBL" id="ASK28479.1"/>
    </source>
</evidence>
<evidence type="ECO:0000313" key="3">
    <source>
        <dbReference type="Proteomes" id="UP000198238"/>
    </source>
</evidence>
<dbReference type="Gene3D" id="3.40.50.620">
    <property type="entry name" value="HUPs"/>
    <property type="match status" value="1"/>
</dbReference>
<dbReference type="InterPro" id="IPR014729">
    <property type="entry name" value="Rossmann-like_a/b/a_fold"/>
</dbReference>
<protein>
    <submittedName>
        <fullName evidence="2">SanA protein</fullName>
    </submittedName>
</protein>
<feature type="domain" description="DUF218" evidence="1">
    <location>
        <begin position="48"/>
        <end position="173"/>
    </location>
</feature>
<reference evidence="2 3" key="1">
    <citation type="submission" date="2017-06" db="EMBL/GenBank/DDBJ databases">
        <title>Neisseria chenwenguii sp. nov., isolated from the intestinal contents of Tibetan Plateau Pika in Yushu, Qinghai Province, China.</title>
        <authorList>
            <person name="Zhang G."/>
        </authorList>
    </citation>
    <scope>NUCLEOTIDE SEQUENCE [LARGE SCALE GENOMIC DNA]</scope>
    <source>
        <strain evidence="2 3">10023</strain>
    </source>
</reference>
<dbReference type="GO" id="GO:0005886">
    <property type="term" value="C:plasma membrane"/>
    <property type="evidence" value="ECO:0007669"/>
    <property type="project" value="TreeGrafter"/>
</dbReference>
<dbReference type="Proteomes" id="UP000198238">
    <property type="component" value="Chromosome"/>
</dbReference>
<gene>
    <name evidence="2" type="ORF">BG910_06010</name>
</gene>
<accession>A0A220S4N3</accession>
<evidence type="ECO:0000259" key="1">
    <source>
        <dbReference type="Pfam" id="PF02698"/>
    </source>
</evidence>
<sequence length="201" mass="22260">MFTRKLMFMLKKLLIVLILLPALPAWIAVQDYLVSRRGIEAVRPADKAVVLATKAYEQGRPNPCLAARVEAGAALYRAGKVKKLVMSGGINRDHRYGSRTMQALAERMGVPASAIEQEDQSSDTFENIVFSARFIENSPRVVLVSAGYHLMRSRWMAEKQWPGKDIQVFAAPFCSEPNGGYAFSLVREVAAVVKNGAKGRF</sequence>
<dbReference type="PANTHER" id="PTHR30336:SF20">
    <property type="entry name" value="DUF218 DOMAIN-CONTAINING PROTEIN"/>
    <property type="match status" value="1"/>
</dbReference>
<name>A0A220S4N3_9NEIS</name>
<organism evidence="2 3">
    <name type="scientific">Neisseria chenwenguii</name>
    <dbReference type="NCBI Taxonomy" id="1853278"/>
    <lineage>
        <taxon>Bacteria</taxon>
        <taxon>Pseudomonadati</taxon>
        <taxon>Pseudomonadota</taxon>
        <taxon>Betaproteobacteria</taxon>
        <taxon>Neisseriales</taxon>
        <taxon>Neisseriaceae</taxon>
        <taxon>Neisseria</taxon>
    </lineage>
</organism>